<proteinExistence type="predicted"/>
<reference evidence="2" key="4">
    <citation type="submission" date="2019-03" db="UniProtKB">
        <authorList>
            <consortium name="EnsemblPlants"/>
        </authorList>
    </citation>
    <scope>IDENTIFICATION</scope>
</reference>
<dbReference type="EnsemblPlants" id="AET5Gv20904700.1">
    <property type="protein sequence ID" value="AET5Gv20904700.1"/>
    <property type="gene ID" value="AET5Gv20904700"/>
</dbReference>
<dbReference type="GO" id="GO:0009251">
    <property type="term" value="P:glucan catabolic process"/>
    <property type="evidence" value="ECO:0007669"/>
    <property type="project" value="TreeGrafter"/>
</dbReference>
<reference evidence="3" key="1">
    <citation type="journal article" date="2014" name="Science">
        <title>Ancient hybridizations among the ancestral genomes of bread wheat.</title>
        <authorList>
            <consortium name="International Wheat Genome Sequencing Consortium,"/>
            <person name="Marcussen T."/>
            <person name="Sandve S.R."/>
            <person name="Heier L."/>
            <person name="Spannagl M."/>
            <person name="Pfeifer M."/>
            <person name="Jakobsen K.S."/>
            <person name="Wulff B.B."/>
            <person name="Steuernagel B."/>
            <person name="Mayer K.F."/>
            <person name="Olsen O.A."/>
        </authorList>
    </citation>
    <scope>NUCLEOTIDE SEQUENCE [LARGE SCALE GENOMIC DNA]</scope>
    <source>
        <strain evidence="3">cv. AL8/78</strain>
    </source>
</reference>
<dbReference type="PANTHER" id="PTHR30620">
    <property type="entry name" value="PERIPLASMIC BETA-GLUCOSIDASE-RELATED"/>
    <property type="match status" value="1"/>
</dbReference>
<dbReference type="GO" id="GO:0008422">
    <property type="term" value="F:beta-glucosidase activity"/>
    <property type="evidence" value="ECO:0007669"/>
    <property type="project" value="TreeGrafter"/>
</dbReference>
<dbReference type="AlphaFoldDB" id="A0A453LSN4"/>
<dbReference type="InterPro" id="IPR036962">
    <property type="entry name" value="Glyco_hydro_3_N_sf"/>
</dbReference>
<dbReference type="InterPro" id="IPR017853">
    <property type="entry name" value="GH"/>
</dbReference>
<dbReference type="SUPFAM" id="SSF51445">
    <property type="entry name" value="(Trans)glycosidases"/>
    <property type="match status" value="1"/>
</dbReference>
<name>A0A453LSN4_AEGTS</name>
<dbReference type="Gene3D" id="3.20.20.300">
    <property type="entry name" value="Glycoside hydrolase, family 3, N-terminal domain"/>
    <property type="match status" value="1"/>
</dbReference>
<reference evidence="2" key="5">
    <citation type="journal article" date="2021" name="G3 (Bethesda)">
        <title>Aegilops tauschii genome assembly Aet v5.0 features greater sequence contiguity and improved annotation.</title>
        <authorList>
            <person name="Wang L."/>
            <person name="Zhu T."/>
            <person name="Rodriguez J.C."/>
            <person name="Deal K.R."/>
            <person name="Dubcovsky J."/>
            <person name="McGuire P.E."/>
            <person name="Lux T."/>
            <person name="Spannagl M."/>
            <person name="Mayer K.F.X."/>
            <person name="Baldrich P."/>
            <person name="Meyers B.C."/>
            <person name="Huo N."/>
            <person name="Gu Y.Q."/>
            <person name="Zhou H."/>
            <person name="Devos K.M."/>
            <person name="Bennetzen J.L."/>
            <person name="Unver T."/>
            <person name="Budak H."/>
            <person name="Gulick P.J."/>
            <person name="Galiba G."/>
            <person name="Kalapos B."/>
            <person name="Nelson D.R."/>
            <person name="Li P."/>
            <person name="You F.M."/>
            <person name="Luo M.C."/>
            <person name="Dvorak J."/>
        </authorList>
    </citation>
    <scope>NUCLEOTIDE SEQUENCE [LARGE SCALE GENOMIC DNA]</scope>
    <source>
        <strain evidence="2">cv. AL8/78</strain>
    </source>
</reference>
<evidence type="ECO:0000256" key="1">
    <source>
        <dbReference type="ARBA" id="ARBA00022801"/>
    </source>
</evidence>
<keyword evidence="3" id="KW-1185">Reference proteome</keyword>
<evidence type="ECO:0000313" key="3">
    <source>
        <dbReference type="Proteomes" id="UP000015105"/>
    </source>
</evidence>
<reference evidence="2" key="3">
    <citation type="journal article" date="2017" name="Nature">
        <title>Genome sequence of the progenitor of the wheat D genome Aegilops tauschii.</title>
        <authorList>
            <person name="Luo M.C."/>
            <person name="Gu Y.Q."/>
            <person name="Puiu D."/>
            <person name="Wang H."/>
            <person name="Twardziok S.O."/>
            <person name="Deal K.R."/>
            <person name="Huo N."/>
            <person name="Zhu T."/>
            <person name="Wang L."/>
            <person name="Wang Y."/>
            <person name="McGuire P.E."/>
            <person name="Liu S."/>
            <person name="Long H."/>
            <person name="Ramasamy R.K."/>
            <person name="Rodriguez J.C."/>
            <person name="Van S.L."/>
            <person name="Yuan L."/>
            <person name="Wang Z."/>
            <person name="Xia Z."/>
            <person name="Xiao L."/>
            <person name="Anderson O.D."/>
            <person name="Ouyang S."/>
            <person name="Liang Y."/>
            <person name="Zimin A.V."/>
            <person name="Pertea G."/>
            <person name="Qi P."/>
            <person name="Bennetzen J.L."/>
            <person name="Dai X."/>
            <person name="Dawson M.W."/>
            <person name="Muller H.G."/>
            <person name="Kugler K."/>
            <person name="Rivarola-Duarte L."/>
            <person name="Spannagl M."/>
            <person name="Mayer K.F.X."/>
            <person name="Lu F.H."/>
            <person name="Bevan M.W."/>
            <person name="Leroy P."/>
            <person name="Li P."/>
            <person name="You F.M."/>
            <person name="Sun Q."/>
            <person name="Liu Z."/>
            <person name="Lyons E."/>
            <person name="Wicker T."/>
            <person name="Salzberg S.L."/>
            <person name="Devos K.M."/>
            <person name="Dvorak J."/>
        </authorList>
    </citation>
    <scope>NUCLEOTIDE SEQUENCE [LARGE SCALE GENOMIC DNA]</scope>
    <source>
        <strain evidence="2">cv. AL8/78</strain>
    </source>
</reference>
<reference evidence="3" key="2">
    <citation type="journal article" date="2017" name="Nat. Plants">
        <title>The Aegilops tauschii genome reveals multiple impacts of transposons.</title>
        <authorList>
            <person name="Zhao G."/>
            <person name="Zou C."/>
            <person name="Li K."/>
            <person name="Wang K."/>
            <person name="Li T."/>
            <person name="Gao L."/>
            <person name="Zhang X."/>
            <person name="Wang H."/>
            <person name="Yang Z."/>
            <person name="Liu X."/>
            <person name="Jiang W."/>
            <person name="Mao L."/>
            <person name="Kong X."/>
            <person name="Jiao Y."/>
            <person name="Jia J."/>
        </authorList>
    </citation>
    <scope>NUCLEOTIDE SEQUENCE [LARGE SCALE GENOMIC DNA]</scope>
    <source>
        <strain evidence="3">cv. AL8/78</strain>
    </source>
</reference>
<keyword evidence="1" id="KW-0378">Hydrolase</keyword>
<dbReference type="Proteomes" id="UP000015105">
    <property type="component" value="Chromosome 5D"/>
</dbReference>
<protein>
    <submittedName>
        <fullName evidence="2">Uncharacterized protein</fullName>
    </submittedName>
</protein>
<dbReference type="Gramene" id="AET5Gv20904700.1">
    <property type="protein sequence ID" value="AET5Gv20904700.1"/>
    <property type="gene ID" value="AET5Gv20904700"/>
</dbReference>
<dbReference type="InterPro" id="IPR051915">
    <property type="entry name" value="Cellulose_Degrad_GH3"/>
</dbReference>
<organism evidence="2 3">
    <name type="scientific">Aegilops tauschii subsp. strangulata</name>
    <name type="common">Goatgrass</name>
    <dbReference type="NCBI Taxonomy" id="200361"/>
    <lineage>
        <taxon>Eukaryota</taxon>
        <taxon>Viridiplantae</taxon>
        <taxon>Streptophyta</taxon>
        <taxon>Embryophyta</taxon>
        <taxon>Tracheophyta</taxon>
        <taxon>Spermatophyta</taxon>
        <taxon>Magnoliopsida</taxon>
        <taxon>Liliopsida</taxon>
        <taxon>Poales</taxon>
        <taxon>Poaceae</taxon>
        <taxon>BOP clade</taxon>
        <taxon>Pooideae</taxon>
        <taxon>Triticodae</taxon>
        <taxon>Triticeae</taxon>
        <taxon>Triticinae</taxon>
        <taxon>Aegilops</taxon>
    </lineage>
</organism>
<evidence type="ECO:0000313" key="2">
    <source>
        <dbReference type="EnsemblPlants" id="AET5Gv20904700.1"/>
    </source>
</evidence>
<dbReference type="PANTHER" id="PTHR30620:SF120">
    <property type="entry name" value="GLYCOSYL HYDROLASE FAMILY 3 N TERMINAL DOMAIN CONTAINING PROTEIN, EXPRESSED"/>
    <property type="match status" value="1"/>
</dbReference>
<accession>A0A453LSN4</accession>
<sequence length="71" mass="8367">IMVPFGYTEFIDDLTSQVEKNIIPMSRIDDAVYRILRVKFTMGLFENPYADRSLVGELGKHVSFYHHIFFH</sequence>